<sequence>MLWYRAPAEQFVESLPVGNGLTGATLRGLAGGERVQLNEGSAWSGPTDRSAPLLDPADGTARLQAVREAIDAGDVRRAEDLLMAFQSTHSQAYLPFAVVSVEAAGTAAPADGPARWLDLRTGIAGHRYLLDGSEARHRTFASHPDAVIVHDIAFGAPADLRIGISPDKIAARGMDAVTQDWGTELRLGVVLPADVAPSHEQTAEPVVYGPDSRAGAVHAGIVTDGEAGFAHGVLGIRGATFVRIVVATGTVLNHPYARHANTADDADALARLLSARIAGVLEEESFEPAMERHLADHAGLYSRVSLELGGGSTAAAGKPTDERIHAFETDRSDSALMALLFHYGRYLLIASSRAGGFPANLQGIWNEQLQPPWSSNYTININTQMNYWPALTTNLAECHETLLRLVDTLARTGTAAAGLYGARGWAAHHNTDPWGHPFAVGAGKGNAMWASWAMGGTWLADSVWRHYSYTGDLARLQASWPALEGAALFALDWIIGEADSGTHTSPSTSPENRFVADDGGPAAVGRSATMDVSLLSALCASARQVAAVLGAPVPWLDDLTRKVAALPQPAIGGRGEVLEWSFPATEHEPEHRHTSHLAGLFPLQEWSLEATPELAAAAVRTLELRGPESTGWAMAWRLGLWAHLGVAGKAEESLHLALRVAGDGLTERGGVYPNLFTAHPPFQIDANFGTTAGIAEMLVQSDAAAIRLLPALPAAWGEGSVRGLRAVGGIGVDLRWSGGVLGSAVLRSPEAVRRDVVWDGRRVSVELAGGEDFELSEDSFL</sequence>
<dbReference type="PANTHER" id="PTHR31084:SF0">
    <property type="entry name" value="ALPHA-L-FUCOSIDASE 2"/>
    <property type="match status" value="1"/>
</dbReference>
<organism evidence="4 5">
    <name type="scientific">Pseudarthrobacter equi</name>
    <dbReference type="NCBI Taxonomy" id="728066"/>
    <lineage>
        <taxon>Bacteria</taxon>
        <taxon>Bacillati</taxon>
        <taxon>Actinomycetota</taxon>
        <taxon>Actinomycetes</taxon>
        <taxon>Micrococcales</taxon>
        <taxon>Micrococcaceae</taxon>
        <taxon>Pseudarthrobacter</taxon>
    </lineage>
</organism>
<dbReference type="Proteomes" id="UP000198751">
    <property type="component" value="Chromosome I"/>
</dbReference>
<dbReference type="InterPro" id="IPR016518">
    <property type="entry name" value="Alpha-L-fucosidase"/>
</dbReference>
<dbReference type="InterPro" id="IPR027414">
    <property type="entry name" value="GH95_N_dom"/>
</dbReference>
<evidence type="ECO:0000313" key="5">
    <source>
        <dbReference type="Proteomes" id="UP000198751"/>
    </source>
</evidence>
<protein>
    <submittedName>
        <fullName evidence="4">Alpha-L-fucosidase 2</fullName>
    </submittedName>
</protein>
<dbReference type="GO" id="GO:0004560">
    <property type="term" value="F:alpha-L-fucosidase activity"/>
    <property type="evidence" value="ECO:0007669"/>
    <property type="project" value="InterPro"/>
</dbReference>
<dbReference type="Pfam" id="PF22124">
    <property type="entry name" value="Glyco_hydro_95_cat"/>
    <property type="match status" value="1"/>
</dbReference>
<dbReference type="GO" id="GO:0005975">
    <property type="term" value="P:carbohydrate metabolic process"/>
    <property type="evidence" value="ECO:0007669"/>
    <property type="project" value="InterPro"/>
</dbReference>
<dbReference type="InterPro" id="IPR049053">
    <property type="entry name" value="AFCA-like_C"/>
</dbReference>
<evidence type="ECO:0000259" key="3">
    <source>
        <dbReference type="Pfam" id="PF22124"/>
    </source>
</evidence>
<dbReference type="InterPro" id="IPR012341">
    <property type="entry name" value="6hp_glycosidase-like_sf"/>
</dbReference>
<dbReference type="SUPFAM" id="SSF48208">
    <property type="entry name" value="Six-hairpin glycosidases"/>
    <property type="match status" value="1"/>
</dbReference>
<reference evidence="5" key="1">
    <citation type="submission" date="2016-10" db="EMBL/GenBank/DDBJ databases">
        <authorList>
            <person name="Varghese N."/>
            <person name="Submissions S."/>
        </authorList>
    </citation>
    <scope>NUCLEOTIDE SEQUENCE [LARGE SCALE GENOMIC DNA]</scope>
    <source>
        <strain evidence="5">IMMIB L-1606</strain>
    </source>
</reference>
<dbReference type="Pfam" id="PF14498">
    <property type="entry name" value="Glyco_hyd_65N_2"/>
    <property type="match status" value="1"/>
</dbReference>
<proteinExistence type="predicted"/>
<evidence type="ECO:0000313" key="4">
    <source>
        <dbReference type="EMBL" id="SDS71850.1"/>
    </source>
</evidence>
<dbReference type="PIRSF" id="PIRSF007663">
    <property type="entry name" value="UCP007663"/>
    <property type="match status" value="1"/>
</dbReference>
<dbReference type="PANTHER" id="PTHR31084">
    <property type="entry name" value="ALPHA-L-FUCOSIDASE 2"/>
    <property type="match status" value="1"/>
</dbReference>
<dbReference type="EMBL" id="LT629779">
    <property type="protein sequence ID" value="SDS71850.1"/>
    <property type="molecule type" value="Genomic_DNA"/>
</dbReference>
<feature type="domain" description="Glycosyl hydrolase family 95 catalytic" evidence="3">
    <location>
        <begin position="286"/>
        <end position="698"/>
    </location>
</feature>
<feature type="domain" description="Glycosyl hydrolase family 95 N-terminal" evidence="1">
    <location>
        <begin position="2"/>
        <end position="250"/>
    </location>
</feature>
<accession>A0A1H1UHL2</accession>
<keyword evidence="5" id="KW-1185">Reference proteome</keyword>
<dbReference type="Pfam" id="PF21307">
    <property type="entry name" value="Glyco_hydro_95_C"/>
    <property type="match status" value="1"/>
</dbReference>
<dbReference type="InterPro" id="IPR054363">
    <property type="entry name" value="GH95_cat"/>
</dbReference>
<evidence type="ECO:0000259" key="2">
    <source>
        <dbReference type="Pfam" id="PF21307"/>
    </source>
</evidence>
<gene>
    <name evidence="4" type="ORF">SAMN04489743_0688</name>
</gene>
<name>A0A1H1UHL2_9MICC</name>
<evidence type="ECO:0000259" key="1">
    <source>
        <dbReference type="Pfam" id="PF14498"/>
    </source>
</evidence>
<dbReference type="OrthoDB" id="9802600at2"/>
<dbReference type="RefSeq" id="WP_091717571.1">
    <property type="nucleotide sequence ID" value="NZ_LT629779.1"/>
</dbReference>
<dbReference type="InterPro" id="IPR008928">
    <property type="entry name" value="6-hairpin_glycosidase_sf"/>
</dbReference>
<dbReference type="Gene3D" id="1.50.10.10">
    <property type="match status" value="1"/>
</dbReference>
<feature type="domain" description="Alpha fucosidase A-like C-terminal" evidence="2">
    <location>
        <begin position="700"/>
        <end position="755"/>
    </location>
</feature>
<dbReference type="AlphaFoldDB" id="A0A1H1UHL2"/>